<gene>
    <name evidence="1" type="ORF">EDD40_3133</name>
</gene>
<dbReference type="EMBL" id="RJKM01000001">
    <property type="protein sequence ID" value="ROP37807.1"/>
    <property type="molecule type" value="Genomic_DNA"/>
</dbReference>
<evidence type="ECO:0000313" key="2">
    <source>
        <dbReference type="Proteomes" id="UP000268727"/>
    </source>
</evidence>
<dbReference type="Gene3D" id="3.10.450.50">
    <property type="match status" value="1"/>
</dbReference>
<comment type="caution">
    <text evidence="1">The sequence shown here is derived from an EMBL/GenBank/DDBJ whole genome shotgun (WGS) entry which is preliminary data.</text>
</comment>
<sequence>MKTGKAADITARLEADLARYPEERAQILIEAAEEWREAGEHDRAIALLDQVVAEGGEEGGEARVALADLLFGLDRVEEARAQLDTLRRERPPSASPYHLAAELLEERGALDESLTWFTMAVSRLTEEELAQRDGEFGFAGYANNVLAGRRRVRQALAMPPDELDESVESLADRAEDFTRALTPRAVPQEVRVLFWPRDEIAHAHTTWPQLVQHSDADRVVAEREAANRELSETGAARITMVPLTTAKLLEFAARTGEDPADEDTRLACLNEIVEEGGAVAWPPARNERCWCGSTSKYKKCCGRPNHPVG</sequence>
<keyword evidence="2" id="KW-1185">Reference proteome</keyword>
<dbReference type="RefSeq" id="WP_123743549.1">
    <property type="nucleotide sequence ID" value="NZ_RJKM01000001.1"/>
</dbReference>
<evidence type="ECO:0000313" key="1">
    <source>
        <dbReference type="EMBL" id="ROP37807.1"/>
    </source>
</evidence>
<dbReference type="Proteomes" id="UP000268727">
    <property type="component" value="Unassembled WGS sequence"/>
</dbReference>
<dbReference type="InterPro" id="IPR004027">
    <property type="entry name" value="SEC_C_motif"/>
</dbReference>
<dbReference type="OrthoDB" id="3343588at2"/>
<dbReference type="InterPro" id="IPR011990">
    <property type="entry name" value="TPR-like_helical_dom_sf"/>
</dbReference>
<reference evidence="1 2" key="1">
    <citation type="submission" date="2018-11" db="EMBL/GenBank/DDBJ databases">
        <title>Sequencing the genomes of 1000 actinobacteria strains.</title>
        <authorList>
            <person name="Klenk H.-P."/>
        </authorList>
    </citation>
    <scope>NUCLEOTIDE SEQUENCE [LARGE SCALE GENOMIC DNA]</scope>
    <source>
        <strain evidence="1 2">DSM 44231</strain>
    </source>
</reference>
<dbReference type="Pfam" id="PF14559">
    <property type="entry name" value="TPR_19"/>
    <property type="match status" value="1"/>
</dbReference>
<protein>
    <submittedName>
        <fullName evidence="1">SEC-C motif-containing protein</fullName>
    </submittedName>
</protein>
<dbReference type="AlphaFoldDB" id="A0A3N1H5K9"/>
<name>A0A3N1H5K9_9PSEU</name>
<organism evidence="1 2">
    <name type="scientific">Saccharothrix texasensis</name>
    <dbReference type="NCBI Taxonomy" id="103734"/>
    <lineage>
        <taxon>Bacteria</taxon>
        <taxon>Bacillati</taxon>
        <taxon>Actinomycetota</taxon>
        <taxon>Actinomycetes</taxon>
        <taxon>Pseudonocardiales</taxon>
        <taxon>Pseudonocardiaceae</taxon>
        <taxon>Saccharothrix</taxon>
    </lineage>
</organism>
<dbReference type="Pfam" id="PF02810">
    <property type="entry name" value="SEC-C"/>
    <property type="match status" value="1"/>
</dbReference>
<proteinExistence type="predicted"/>
<dbReference type="SUPFAM" id="SSF48452">
    <property type="entry name" value="TPR-like"/>
    <property type="match status" value="1"/>
</dbReference>
<dbReference type="Gene3D" id="1.25.40.10">
    <property type="entry name" value="Tetratricopeptide repeat domain"/>
    <property type="match status" value="1"/>
</dbReference>
<dbReference type="SUPFAM" id="SSF103642">
    <property type="entry name" value="Sec-C motif"/>
    <property type="match status" value="1"/>
</dbReference>
<accession>A0A3N1H5K9</accession>